<dbReference type="PROSITE" id="PS50995">
    <property type="entry name" value="HTH_MARR_2"/>
    <property type="match status" value="1"/>
</dbReference>
<dbReference type="KEGG" id="pshq:F3W81_17740"/>
<keyword evidence="3" id="KW-1185">Reference proteome</keyword>
<dbReference type="InterPro" id="IPR036388">
    <property type="entry name" value="WH-like_DNA-bd_sf"/>
</dbReference>
<dbReference type="EMBL" id="CP045201">
    <property type="protein sequence ID" value="QOL82499.1"/>
    <property type="molecule type" value="Genomic_DNA"/>
</dbReference>
<accession>A0A7L9WQF8</accession>
<evidence type="ECO:0000313" key="3">
    <source>
        <dbReference type="Proteomes" id="UP000594118"/>
    </source>
</evidence>
<dbReference type="SMART" id="SM00347">
    <property type="entry name" value="HTH_MARR"/>
    <property type="match status" value="1"/>
</dbReference>
<feature type="domain" description="HTH marR-type" evidence="1">
    <location>
        <begin position="14"/>
        <end position="146"/>
    </location>
</feature>
<reference evidence="2 3" key="1">
    <citation type="submission" date="2019-10" db="EMBL/GenBank/DDBJ databases">
        <title>Pseudopuniceibacterium sp. HQ09 islated from Antarctica.</title>
        <authorList>
            <person name="Liao L."/>
            <person name="Su S."/>
            <person name="Chen B."/>
            <person name="Yu Y."/>
        </authorList>
    </citation>
    <scope>NUCLEOTIDE SEQUENCE [LARGE SCALE GENOMIC DNA]</scope>
    <source>
        <strain evidence="2 3">HQ09</strain>
    </source>
</reference>
<protein>
    <submittedName>
        <fullName evidence="2">MarR family transcriptional regulator</fullName>
    </submittedName>
</protein>
<evidence type="ECO:0000259" key="1">
    <source>
        <dbReference type="PROSITE" id="PS50995"/>
    </source>
</evidence>
<dbReference type="Gene3D" id="1.10.10.10">
    <property type="entry name" value="Winged helix-like DNA-binding domain superfamily/Winged helix DNA-binding domain"/>
    <property type="match status" value="1"/>
</dbReference>
<evidence type="ECO:0000313" key="2">
    <source>
        <dbReference type="EMBL" id="QOL82499.1"/>
    </source>
</evidence>
<name>A0A7L9WQF8_9RHOB</name>
<sequence length="157" mass="17168">MPKDPPPASLSPTGRSLPIALLRARERIIIPIRRMLAEAGVSEPQWRILRVLDEAGPMSGQDLARAACLQPASVSRLLQAMVQKGQIRRVQDMSNRRRQVVSICPAGSQILSDYSAVSRGITDQIRSRFGPDKYSQLLDLLDDLNSIEIGTGGIADP</sequence>
<dbReference type="RefSeq" id="WP_193080671.1">
    <property type="nucleotide sequence ID" value="NZ_CP045201.1"/>
</dbReference>
<dbReference type="InterPro" id="IPR000835">
    <property type="entry name" value="HTH_MarR-typ"/>
</dbReference>
<dbReference type="InterPro" id="IPR039422">
    <property type="entry name" value="MarR/SlyA-like"/>
</dbReference>
<gene>
    <name evidence="2" type="ORF">F3W81_17740</name>
</gene>
<dbReference type="AlphaFoldDB" id="A0A7L9WQF8"/>
<dbReference type="Pfam" id="PF01047">
    <property type="entry name" value="MarR"/>
    <property type="match status" value="1"/>
</dbReference>
<dbReference type="PANTHER" id="PTHR33164:SF13">
    <property type="entry name" value="4-HYDROXYPHENYLACETATE CATABOLISM PROTEIN"/>
    <property type="match status" value="1"/>
</dbReference>
<dbReference type="GO" id="GO:0003700">
    <property type="term" value="F:DNA-binding transcription factor activity"/>
    <property type="evidence" value="ECO:0007669"/>
    <property type="project" value="InterPro"/>
</dbReference>
<dbReference type="InterPro" id="IPR036390">
    <property type="entry name" value="WH_DNA-bd_sf"/>
</dbReference>
<dbReference type="Proteomes" id="UP000594118">
    <property type="component" value="Chromosome"/>
</dbReference>
<dbReference type="PANTHER" id="PTHR33164">
    <property type="entry name" value="TRANSCRIPTIONAL REGULATOR, MARR FAMILY"/>
    <property type="match status" value="1"/>
</dbReference>
<dbReference type="SUPFAM" id="SSF46785">
    <property type="entry name" value="Winged helix' DNA-binding domain"/>
    <property type="match status" value="1"/>
</dbReference>
<organism evidence="2 3">
    <name type="scientific">Pseudooceanicola spongiae</name>
    <dbReference type="NCBI Taxonomy" id="2613965"/>
    <lineage>
        <taxon>Bacteria</taxon>
        <taxon>Pseudomonadati</taxon>
        <taxon>Pseudomonadota</taxon>
        <taxon>Alphaproteobacteria</taxon>
        <taxon>Rhodobacterales</taxon>
        <taxon>Paracoccaceae</taxon>
        <taxon>Pseudooceanicola</taxon>
    </lineage>
</organism>
<dbReference type="GO" id="GO:0006950">
    <property type="term" value="P:response to stress"/>
    <property type="evidence" value="ECO:0007669"/>
    <property type="project" value="TreeGrafter"/>
</dbReference>
<proteinExistence type="predicted"/>